<proteinExistence type="predicted"/>
<gene>
    <name evidence="1" type="ORF">CIG21_12230</name>
</gene>
<sequence length="193" mass="21516">MTQILSATDLVLRKGDDPVSVDASEGFNFLHVGRESSATTLAMTLAGRYKPHSGTVDGPGFKKTALAGVHMIDSLDRQLPLRDLLREQIAWSQPFFKPTPRRPLEHDTVARWLEPLGLEELDSATSVGELNVLDRFRFRILLALVSRPKAELLIVDDVDQIRDMSLRAKLLDNLYAVAEEVPVLVTSANEEDR</sequence>
<dbReference type="InterPro" id="IPR027417">
    <property type="entry name" value="P-loop_NTPase"/>
</dbReference>
<comment type="caution">
    <text evidence="1">The sequence shown here is derived from an EMBL/GenBank/DDBJ whole genome shotgun (WGS) entry which is preliminary data.</text>
</comment>
<evidence type="ECO:0008006" key="3">
    <source>
        <dbReference type="Google" id="ProtNLM"/>
    </source>
</evidence>
<dbReference type="Proteomes" id="UP000215771">
    <property type="component" value="Unassembled WGS sequence"/>
</dbReference>
<organism evidence="1 2">
    <name type="scientific">Corynebacterium hadale</name>
    <dbReference type="NCBI Taxonomy" id="2026255"/>
    <lineage>
        <taxon>Bacteria</taxon>
        <taxon>Bacillati</taxon>
        <taxon>Actinomycetota</taxon>
        <taxon>Actinomycetes</taxon>
        <taxon>Mycobacteriales</taxon>
        <taxon>Corynebacteriaceae</taxon>
        <taxon>Corynebacterium</taxon>
    </lineage>
</organism>
<evidence type="ECO:0000313" key="1">
    <source>
        <dbReference type="EMBL" id="PAJ67674.1"/>
    </source>
</evidence>
<accession>A0A269P9U7</accession>
<evidence type="ECO:0000313" key="2">
    <source>
        <dbReference type="Proteomes" id="UP000215771"/>
    </source>
</evidence>
<dbReference type="SUPFAM" id="SSF52540">
    <property type="entry name" value="P-loop containing nucleoside triphosphate hydrolases"/>
    <property type="match status" value="1"/>
</dbReference>
<name>A0A269P9U7_9CORY</name>
<dbReference type="Gene3D" id="3.40.50.300">
    <property type="entry name" value="P-loop containing nucleotide triphosphate hydrolases"/>
    <property type="match status" value="1"/>
</dbReference>
<reference evidence="1 2" key="1">
    <citation type="submission" date="2017-08" db="EMBL/GenBank/DDBJ databases">
        <authorList>
            <person name="de Groot N.N."/>
        </authorList>
    </citation>
    <scope>NUCLEOTIDE SEQUENCE [LARGE SCALE GENOMIC DNA]</scope>
    <source>
        <strain evidence="1 2">NBT06-6</strain>
    </source>
</reference>
<protein>
    <recommendedName>
        <fullName evidence="3">ABC transporter ATP-binding protein</fullName>
    </recommendedName>
</protein>
<dbReference type="RefSeq" id="WP_095279061.1">
    <property type="nucleotide sequence ID" value="NZ_CP047655.1"/>
</dbReference>
<dbReference type="EMBL" id="NQMQ01000046">
    <property type="protein sequence ID" value="PAJ67674.1"/>
    <property type="molecule type" value="Genomic_DNA"/>
</dbReference>
<dbReference type="AlphaFoldDB" id="A0A269P9U7"/>